<evidence type="ECO:0000313" key="1">
    <source>
        <dbReference type="EMBL" id="MBF7127254.1"/>
    </source>
</evidence>
<accession>A0AA41C080</accession>
<dbReference type="RefSeq" id="WP_195751927.1">
    <property type="nucleotide sequence ID" value="NZ_JADOFN010000003.1"/>
</dbReference>
<evidence type="ECO:0008006" key="3">
    <source>
        <dbReference type="Google" id="ProtNLM"/>
    </source>
</evidence>
<name>A0AA41C080_PEDPE</name>
<comment type="caution">
    <text evidence="1">The sequence shown here is derived from an EMBL/GenBank/DDBJ whole genome shotgun (WGS) entry which is preliminary data.</text>
</comment>
<reference evidence="1" key="1">
    <citation type="submission" date="2020-11" db="EMBL/GenBank/DDBJ databases">
        <title>Antibiotic susceptibility profiles of Pediococcus pentosaceus from various origins and their implications for the safety assessment of strains with food-technology applications.</title>
        <authorList>
            <person name="Shani N."/>
            <person name="Oberhaensli S."/>
            <person name="Arias E."/>
        </authorList>
    </citation>
    <scope>NUCLEOTIDE SEQUENCE</scope>
    <source>
        <strain evidence="1">FAM 19164</strain>
    </source>
</reference>
<evidence type="ECO:0000313" key="2">
    <source>
        <dbReference type="Proteomes" id="UP000743107"/>
    </source>
</evidence>
<protein>
    <recommendedName>
        <fullName evidence="3">DNA-binding protein</fullName>
    </recommendedName>
</protein>
<dbReference type="Proteomes" id="UP000743107">
    <property type="component" value="Unassembled WGS sequence"/>
</dbReference>
<dbReference type="EMBL" id="JADOFV010000003">
    <property type="protein sequence ID" value="MBF7127254.1"/>
    <property type="molecule type" value="Genomic_DNA"/>
</dbReference>
<proteinExistence type="predicted"/>
<dbReference type="AlphaFoldDB" id="A0AA41C080"/>
<gene>
    <name evidence="1" type="ORF">ITQ97_05480</name>
</gene>
<sequence>MNRIEQVKKLIPHGSDNPITAKEIKHITGIPLREIYGIVRYLLIHENIPIGAYRTGKQAGYFLITNEEERVATLTPLVNHAKEIEKRINVIKHINLNSEVI</sequence>
<organism evidence="1 2">
    <name type="scientific">Pediococcus pentosaceus</name>
    <dbReference type="NCBI Taxonomy" id="1255"/>
    <lineage>
        <taxon>Bacteria</taxon>
        <taxon>Bacillati</taxon>
        <taxon>Bacillota</taxon>
        <taxon>Bacilli</taxon>
        <taxon>Lactobacillales</taxon>
        <taxon>Lactobacillaceae</taxon>
        <taxon>Pediococcus</taxon>
    </lineage>
</organism>